<evidence type="ECO:0000256" key="1">
    <source>
        <dbReference type="SAM" id="Phobius"/>
    </source>
</evidence>
<keyword evidence="1" id="KW-1133">Transmembrane helix</keyword>
<name>A0ABW4XJ25_9GAMM</name>
<protein>
    <submittedName>
        <fullName evidence="2">Uncharacterized protein</fullName>
    </submittedName>
</protein>
<dbReference type="RefSeq" id="WP_345340387.1">
    <property type="nucleotide sequence ID" value="NZ_BAABLI010000014.1"/>
</dbReference>
<dbReference type="EMBL" id="JBHUHT010000009">
    <property type="protein sequence ID" value="MFD2095541.1"/>
    <property type="molecule type" value="Genomic_DNA"/>
</dbReference>
<proteinExistence type="predicted"/>
<keyword evidence="1" id="KW-0812">Transmembrane</keyword>
<dbReference type="Proteomes" id="UP001597380">
    <property type="component" value="Unassembled WGS sequence"/>
</dbReference>
<reference evidence="3" key="1">
    <citation type="journal article" date="2019" name="Int. J. Syst. Evol. Microbiol.">
        <title>The Global Catalogue of Microorganisms (GCM) 10K type strain sequencing project: providing services to taxonomists for standard genome sequencing and annotation.</title>
        <authorList>
            <consortium name="The Broad Institute Genomics Platform"/>
            <consortium name="The Broad Institute Genome Sequencing Center for Infectious Disease"/>
            <person name="Wu L."/>
            <person name="Ma J."/>
        </authorList>
    </citation>
    <scope>NUCLEOTIDE SEQUENCE [LARGE SCALE GENOMIC DNA]</scope>
    <source>
        <strain evidence="3">CGMCC 1.10992</strain>
    </source>
</reference>
<evidence type="ECO:0000313" key="2">
    <source>
        <dbReference type="EMBL" id="MFD2095541.1"/>
    </source>
</evidence>
<organism evidence="2 3">
    <name type="scientific">Corallincola platygyrae</name>
    <dbReference type="NCBI Taxonomy" id="1193278"/>
    <lineage>
        <taxon>Bacteria</taxon>
        <taxon>Pseudomonadati</taxon>
        <taxon>Pseudomonadota</taxon>
        <taxon>Gammaproteobacteria</taxon>
        <taxon>Alteromonadales</taxon>
        <taxon>Psychromonadaceae</taxon>
        <taxon>Corallincola</taxon>
    </lineage>
</organism>
<gene>
    <name evidence="2" type="ORF">ACFSJ3_06040</name>
</gene>
<keyword evidence="1" id="KW-0472">Membrane</keyword>
<sequence>MLTLVLVAVFIAILHGYNQLKKVDTQFSDRLIRSMVLCILAGGVALFSDMMNPVNITAKSMQSAARMVACGIAMAAVSRALHAVLLFANHRRETGTYRITSSSESSKEDELAVYTAAN</sequence>
<feature type="transmembrane region" description="Helical" evidence="1">
    <location>
        <begin position="32"/>
        <end position="52"/>
    </location>
</feature>
<accession>A0ABW4XJ25</accession>
<keyword evidence="3" id="KW-1185">Reference proteome</keyword>
<feature type="transmembrane region" description="Helical" evidence="1">
    <location>
        <begin position="64"/>
        <end position="88"/>
    </location>
</feature>
<comment type="caution">
    <text evidence="2">The sequence shown here is derived from an EMBL/GenBank/DDBJ whole genome shotgun (WGS) entry which is preliminary data.</text>
</comment>
<evidence type="ECO:0000313" key="3">
    <source>
        <dbReference type="Proteomes" id="UP001597380"/>
    </source>
</evidence>